<dbReference type="Pfam" id="PF02415">
    <property type="entry name" value="Chlam_PMP"/>
    <property type="match status" value="1"/>
</dbReference>
<dbReference type="OrthoDB" id="540692at2759"/>
<keyword evidence="5" id="KW-0732">Signal</keyword>
<evidence type="ECO:0000256" key="1">
    <source>
        <dbReference type="ARBA" id="ARBA00004196"/>
    </source>
</evidence>
<keyword evidence="6" id="KW-0472">Membrane</keyword>
<evidence type="ECO:0000313" key="8">
    <source>
        <dbReference type="EMBL" id="CAD7695578.1"/>
    </source>
</evidence>
<dbReference type="GO" id="GO:0005576">
    <property type="term" value="C:extracellular region"/>
    <property type="evidence" value="ECO:0007669"/>
    <property type="project" value="UniProtKB-SubCell"/>
</dbReference>
<dbReference type="PANTHER" id="PTHR11319:SF35">
    <property type="entry name" value="OUTER MEMBRANE PROTEIN PMPC-RELATED"/>
    <property type="match status" value="1"/>
</dbReference>
<reference evidence="8" key="1">
    <citation type="submission" date="2020-12" db="EMBL/GenBank/DDBJ databases">
        <authorList>
            <person name="Iha C."/>
        </authorList>
    </citation>
    <scope>NUCLEOTIDE SEQUENCE</scope>
</reference>
<dbReference type="Proteomes" id="UP000708148">
    <property type="component" value="Unassembled WGS sequence"/>
</dbReference>
<evidence type="ECO:0000256" key="2">
    <source>
        <dbReference type="ARBA" id="ARBA00004442"/>
    </source>
</evidence>
<dbReference type="InterPro" id="IPR003368">
    <property type="entry name" value="POMP_repeat"/>
</dbReference>
<evidence type="ECO:0000313" key="9">
    <source>
        <dbReference type="Proteomes" id="UP000708148"/>
    </source>
</evidence>
<dbReference type="SUPFAM" id="SSF51126">
    <property type="entry name" value="Pectin lyase-like"/>
    <property type="match status" value="1"/>
</dbReference>
<dbReference type="AlphaFoldDB" id="A0A8S1IQB0"/>
<evidence type="ECO:0000256" key="7">
    <source>
        <dbReference type="ARBA" id="ARBA00023237"/>
    </source>
</evidence>
<dbReference type="PANTHER" id="PTHR11319">
    <property type="entry name" value="G PROTEIN-COUPLED RECEPTOR-RELATED"/>
    <property type="match status" value="1"/>
</dbReference>
<dbReference type="EMBL" id="CAJHUC010000361">
    <property type="protein sequence ID" value="CAD7695578.1"/>
    <property type="molecule type" value="Genomic_DNA"/>
</dbReference>
<evidence type="ECO:0000256" key="3">
    <source>
        <dbReference type="ARBA" id="ARBA00004613"/>
    </source>
</evidence>
<dbReference type="InterPro" id="IPR011050">
    <property type="entry name" value="Pectin_lyase_fold/virulence"/>
</dbReference>
<organism evidence="8 9">
    <name type="scientific">Ostreobium quekettii</name>
    <dbReference type="NCBI Taxonomy" id="121088"/>
    <lineage>
        <taxon>Eukaryota</taxon>
        <taxon>Viridiplantae</taxon>
        <taxon>Chlorophyta</taxon>
        <taxon>core chlorophytes</taxon>
        <taxon>Ulvophyceae</taxon>
        <taxon>TCBD clade</taxon>
        <taxon>Bryopsidales</taxon>
        <taxon>Ostreobineae</taxon>
        <taxon>Ostreobiaceae</taxon>
        <taxon>Ostreobium</taxon>
    </lineage>
</organism>
<keyword evidence="9" id="KW-1185">Reference proteome</keyword>
<comment type="subcellular location">
    <subcellularLocation>
        <location evidence="1">Cell envelope</location>
    </subcellularLocation>
    <subcellularLocation>
        <location evidence="2">Cell outer membrane</location>
    </subcellularLocation>
    <subcellularLocation>
        <location evidence="3">Secreted</location>
    </subcellularLocation>
</comment>
<sequence>DDATVTAHSCIFINNSAKAYGGAIAVQRHSTATINKCNFTDNNANDGGALGIQGQSTIESRSCVYENNTAEIDGGAIATDGSTANISNSTLVGNGANNSGGAIFIKSRPGKATHVVWTKDHGGACKGEGQQKMHRESGNRGSRCVLRLQFKLDWQNQKCPSGPDFWTTTFGSPSPL</sequence>
<protein>
    <recommendedName>
        <fullName evidence="10">Right handed beta helix domain-containing protein</fullName>
    </recommendedName>
</protein>
<proteinExistence type="predicted"/>
<keyword evidence="4" id="KW-0964">Secreted</keyword>
<evidence type="ECO:0000256" key="4">
    <source>
        <dbReference type="ARBA" id="ARBA00022525"/>
    </source>
</evidence>
<dbReference type="NCBIfam" id="TIGR01376">
    <property type="entry name" value="POMP_repeat"/>
    <property type="match status" value="1"/>
</dbReference>
<name>A0A8S1IQB0_9CHLO</name>
<feature type="non-terminal residue" evidence="8">
    <location>
        <position position="176"/>
    </location>
</feature>
<accession>A0A8S1IQB0</accession>
<gene>
    <name evidence="8" type="ORF">OSTQU699_LOCUS939</name>
</gene>
<comment type="caution">
    <text evidence="8">The sequence shown here is derived from an EMBL/GenBank/DDBJ whole genome shotgun (WGS) entry which is preliminary data.</text>
</comment>
<evidence type="ECO:0008006" key="10">
    <source>
        <dbReference type="Google" id="ProtNLM"/>
    </source>
</evidence>
<keyword evidence="7" id="KW-0998">Cell outer membrane</keyword>
<evidence type="ECO:0000256" key="6">
    <source>
        <dbReference type="ARBA" id="ARBA00023136"/>
    </source>
</evidence>
<evidence type="ECO:0000256" key="5">
    <source>
        <dbReference type="ARBA" id="ARBA00022729"/>
    </source>
</evidence>